<name>A0A916ZVT7_9RHOB</name>
<proteinExistence type="inferred from homology"/>
<reference evidence="5" key="1">
    <citation type="journal article" date="2019" name="Int. J. Syst. Evol. Microbiol.">
        <title>The Global Catalogue of Microorganisms (GCM) 10K type strain sequencing project: providing services to taxonomists for standard genome sequencing and annotation.</title>
        <authorList>
            <consortium name="The Broad Institute Genomics Platform"/>
            <consortium name="The Broad Institute Genome Sequencing Center for Infectious Disease"/>
            <person name="Wu L."/>
            <person name="Ma J."/>
        </authorList>
    </citation>
    <scope>NUCLEOTIDE SEQUENCE [LARGE SCALE GENOMIC DNA]</scope>
    <source>
        <strain evidence="5">CGMCC 1.12664</strain>
    </source>
</reference>
<dbReference type="InterPro" id="IPR011059">
    <property type="entry name" value="Metal-dep_hydrolase_composite"/>
</dbReference>
<dbReference type="Proteomes" id="UP000612855">
    <property type="component" value="Unassembled WGS sequence"/>
</dbReference>
<dbReference type="AlphaFoldDB" id="A0A916ZVT7"/>
<comment type="caution">
    <text evidence="4">The sequence shown here is derived from an EMBL/GenBank/DDBJ whole genome shotgun (WGS) entry which is preliminary data.</text>
</comment>
<dbReference type="Gene3D" id="3.20.20.140">
    <property type="entry name" value="Metal-dependent hydrolases"/>
    <property type="match status" value="1"/>
</dbReference>
<evidence type="ECO:0000313" key="5">
    <source>
        <dbReference type="Proteomes" id="UP000612855"/>
    </source>
</evidence>
<dbReference type="SUPFAM" id="SSF51338">
    <property type="entry name" value="Composite domain of metallo-dependent hydrolases"/>
    <property type="match status" value="1"/>
</dbReference>
<dbReference type="EMBL" id="BMFJ01000001">
    <property type="protein sequence ID" value="GGE15572.1"/>
    <property type="molecule type" value="Genomic_DNA"/>
</dbReference>
<keyword evidence="2" id="KW-0378">Hydrolase</keyword>
<keyword evidence="5" id="KW-1185">Reference proteome</keyword>
<dbReference type="Gene3D" id="2.30.40.10">
    <property type="entry name" value="Urease, subunit C, domain 1"/>
    <property type="match status" value="1"/>
</dbReference>
<dbReference type="InterPro" id="IPR006680">
    <property type="entry name" value="Amidohydro-rel"/>
</dbReference>
<dbReference type="Pfam" id="PF01979">
    <property type="entry name" value="Amidohydro_1"/>
    <property type="match status" value="1"/>
</dbReference>
<dbReference type="PANTHER" id="PTHR43794">
    <property type="entry name" value="AMINOHYDROLASE SSNA-RELATED"/>
    <property type="match status" value="1"/>
</dbReference>
<dbReference type="InterPro" id="IPR032466">
    <property type="entry name" value="Metal_Hydrolase"/>
</dbReference>
<dbReference type="PANTHER" id="PTHR43794:SF11">
    <property type="entry name" value="AMIDOHYDROLASE-RELATED DOMAIN-CONTAINING PROTEIN"/>
    <property type="match status" value="1"/>
</dbReference>
<gene>
    <name evidence="4" type="ORF">GCM10011360_00480</name>
</gene>
<accession>A0A916ZVT7</accession>
<evidence type="ECO:0000259" key="3">
    <source>
        <dbReference type="Pfam" id="PF01979"/>
    </source>
</evidence>
<dbReference type="InterPro" id="IPR050287">
    <property type="entry name" value="MTA/SAH_deaminase"/>
</dbReference>
<evidence type="ECO:0000256" key="2">
    <source>
        <dbReference type="ARBA" id="ARBA00022801"/>
    </source>
</evidence>
<feature type="domain" description="Amidohydrolase-related" evidence="3">
    <location>
        <begin position="67"/>
        <end position="439"/>
    </location>
</feature>
<organism evidence="4 5">
    <name type="scientific">Primorskyibacter flagellatus</name>
    <dbReference type="NCBI Taxonomy" id="1387277"/>
    <lineage>
        <taxon>Bacteria</taxon>
        <taxon>Pseudomonadati</taxon>
        <taxon>Pseudomonadota</taxon>
        <taxon>Alphaproteobacteria</taxon>
        <taxon>Rhodobacterales</taxon>
        <taxon>Roseobacteraceae</taxon>
        <taxon>Primorskyibacter</taxon>
    </lineage>
</organism>
<evidence type="ECO:0000256" key="1">
    <source>
        <dbReference type="ARBA" id="ARBA00006745"/>
    </source>
</evidence>
<sequence>MAHEQETGGFQHQPVTLFQGATVIAWDGDRHCRLDDGEVAIAGDTICFVGRVYDGPVATRVDATGTILSPGLVSAHSHVGVQSASRLILDGGRPEFSRALFLNYLPPPLGAPGYLDRPDHPDSLRYGMASLLRHGVTCTANYAPGGPDGGAVMARKAEELGLRLVYAPVTTGGAYHFDPAGQLVTVMDEARGLEEVATADEFLAGLAPGGLVSGMVFLDELLLSTDRLTEACLALAAKHDTGVTLHAAEQAWEFQYFLRHYGLTPVGYMDRAGLLGPRTLIAHGLMTAGHSATGHPQGDDLEILAASGTHIAHCPMVQARRGYGMESFQRYLDAGIRLAIGADTWPLDMLGEMRTAAIVGKLADGRFDAARAVDIFHAATVGSADALGRPDLGRIAVGARADLVLFETERFSVGPMRDPAQTLVHLATPGDIREVWSAGLRRFAGEPDWEAETYRAGVRQARAEVTAFEADHWSGQRVDDIFPDLLPVWTATPVEGGDPR</sequence>
<dbReference type="GO" id="GO:0016810">
    <property type="term" value="F:hydrolase activity, acting on carbon-nitrogen (but not peptide) bonds"/>
    <property type="evidence" value="ECO:0007669"/>
    <property type="project" value="InterPro"/>
</dbReference>
<protein>
    <submittedName>
        <fullName evidence="4">Ethylammeline chlorohydrolase</fullName>
    </submittedName>
</protein>
<comment type="similarity">
    <text evidence="1">Belongs to the metallo-dependent hydrolases superfamily. ATZ/TRZ family.</text>
</comment>
<dbReference type="SUPFAM" id="SSF51556">
    <property type="entry name" value="Metallo-dependent hydrolases"/>
    <property type="match status" value="1"/>
</dbReference>
<evidence type="ECO:0000313" key="4">
    <source>
        <dbReference type="EMBL" id="GGE15572.1"/>
    </source>
</evidence>